<feature type="compositionally biased region" description="Basic and acidic residues" evidence="1">
    <location>
        <begin position="67"/>
        <end position="80"/>
    </location>
</feature>
<gene>
    <name evidence="2" type="ORF">LMG27198_16350</name>
</gene>
<sequence>MKRFTPWMKTPAWRISTRWRRFICGFWRPISSREWGGLYVKATIRSLSRAAGEGRGGGSRNKITIGDNRKRPDPPRRTGR</sequence>
<evidence type="ECO:0000313" key="2">
    <source>
        <dbReference type="EMBL" id="GLI92643.1"/>
    </source>
</evidence>
<accession>A0A9W6GTH5</accession>
<organism evidence="2 3">
    <name type="scientific">Methylocystis echinoides</name>
    <dbReference type="NCBI Taxonomy" id="29468"/>
    <lineage>
        <taxon>Bacteria</taxon>
        <taxon>Pseudomonadati</taxon>
        <taxon>Pseudomonadota</taxon>
        <taxon>Alphaproteobacteria</taxon>
        <taxon>Hyphomicrobiales</taxon>
        <taxon>Methylocystaceae</taxon>
        <taxon>Methylocystis</taxon>
    </lineage>
</organism>
<dbReference type="EMBL" id="BSEC01000001">
    <property type="protein sequence ID" value="GLI92643.1"/>
    <property type="molecule type" value="Genomic_DNA"/>
</dbReference>
<evidence type="ECO:0000256" key="1">
    <source>
        <dbReference type="SAM" id="MobiDB-lite"/>
    </source>
</evidence>
<feature type="region of interest" description="Disordered" evidence="1">
    <location>
        <begin position="49"/>
        <end position="80"/>
    </location>
</feature>
<dbReference type="AlphaFoldDB" id="A0A9W6GTH5"/>
<protein>
    <submittedName>
        <fullName evidence="2">Uncharacterized protein</fullName>
    </submittedName>
</protein>
<name>A0A9W6GTH5_9HYPH</name>
<proteinExistence type="predicted"/>
<dbReference type="Proteomes" id="UP001144323">
    <property type="component" value="Unassembled WGS sequence"/>
</dbReference>
<reference evidence="2" key="1">
    <citation type="journal article" date="2023" name="Int. J. Syst. Evol. Microbiol.">
        <title>Methylocystis iwaonis sp. nov., a type II methane-oxidizing bacterium from surface soil of a rice paddy field in Japan, and emended description of the genus Methylocystis (ex Whittenbury et al. 1970) Bowman et al. 1993.</title>
        <authorList>
            <person name="Kaise H."/>
            <person name="Sawadogo J.B."/>
            <person name="Alam M.S."/>
            <person name="Ueno C."/>
            <person name="Dianou D."/>
            <person name="Shinjo R."/>
            <person name="Asakawa S."/>
        </authorList>
    </citation>
    <scope>NUCLEOTIDE SEQUENCE</scope>
    <source>
        <strain evidence="2">LMG27198</strain>
    </source>
</reference>
<comment type="caution">
    <text evidence="2">The sequence shown here is derived from an EMBL/GenBank/DDBJ whole genome shotgun (WGS) entry which is preliminary data.</text>
</comment>
<evidence type="ECO:0000313" key="3">
    <source>
        <dbReference type="Proteomes" id="UP001144323"/>
    </source>
</evidence>
<keyword evidence="3" id="KW-1185">Reference proteome</keyword>